<proteinExistence type="predicted"/>
<gene>
    <name evidence="1" type="ORF">E2C01_039273</name>
</gene>
<organism evidence="1 2">
    <name type="scientific">Portunus trituberculatus</name>
    <name type="common">Swimming crab</name>
    <name type="synonym">Neptunus trituberculatus</name>
    <dbReference type="NCBI Taxonomy" id="210409"/>
    <lineage>
        <taxon>Eukaryota</taxon>
        <taxon>Metazoa</taxon>
        <taxon>Ecdysozoa</taxon>
        <taxon>Arthropoda</taxon>
        <taxon>Crustacea</taxon>
        <taxon>Multicrustacea</taxon>
        <taxon>Malacostraca</taxon>
        <taxon>Eumalacostraca</taxon>
        <taxon>Eucarida</taxon>
        <taxon>Decapoda</taxon>
        <taxon>Pleocyemata</taxon>
        <taxon>Brachyura</taxon>
        <taxon>Eubrachyura</taxon>
        <taxon>Portunoidea</taxon>
        <taxon>Portunidae</taxon>
        <taxon>Portuninae</taxon>
        <taxon>Portunus</taxon>
    </lineage>
</organism>
<dbReference type="Proteomes" id="UP000324222">
    <property type="component" value="Unassembled WGS sequence"/>
</dbReference>
<dbReference type="AlphaFoldDB" id="A0A5B7FD76"/>
<reference evidence="1 2" key="1">
    <citation type="submission" date="2019-05" db="EMBL/GenBank/DDBJ databases">
        <title>Another draft genome of Portunus trituberculatus and its Hox gene families provides insights of decapod evolution.</title>
        <authorList>
            <person name="Jeong J.-H."/>
            <person name="Song I."/>
            <person name="Kim S."/>
            <person name="Choi T."/>
            <person name="Kim D."/>
            <person name="Ryu S."/>
            <person name="Kim W."/>
        </authorList>
    </citation>
    <scope>NUCLEOTIDE SEQUENCE [LARGE SCALE GENOMIC DNA]</scope>
    <source>
        <tissue evidence="1">Muscle</tissue>
    </source>
</reference>
<protein>
    <submittedName>
        <fullName evidence="1">Uncharacterized protein</fullName>
    </submittedName>
</protein>
<evidence type="ECO:0000313" key="2">
    <source>
        <dbReference type="Proteomes" id="UP000324222"/>
    </source>
</evidence>
<keyword evidence="2" id="KW-1185">Reference proteome</keyword>
<accession>A0A5B7FD76</accession>
<dbReference type="EMBL" id="VSRR010006790">
    <property type="protein sequence ID" value="MPC45570.1"/>
    <property type="molecule type" value="Genomic_DNA"/>
</dbReference>
<sequence>MLDWLRKPLPEHCKPHIGAWGRRWGRLQWRWLCCMRTRVVPASPVLQLRHNRCFAPELECNAAVKDVTGNDQE</sequence>
<comment type="caution">
    <text evidence="1">The sequence shown here is derived from an EMBL/GenBank/DDBJ whole genome shotgun (WGS) entry which is preliminary data.</text>
</comment>
<name>A0A5B7FD76_PORTR</name>
<evidence type="ECO:0000313" key="1">
    <source>
        <dbReference type="EMBL" id="MPC45570.1"/>
    </source>
</evidence>